<protein>
    <recommendedName>
        <fullName evidence="2">diguanylate cyclase</fullName>
        <ecNumber evidence="2">2.7.7.65</ecNumber>
    </recommendedName>
</protein>
<dbReference type="FunFam" id="3.30.70.270:FF:000001">
    <property type="entry name" value="Diguanylate cyclase domain protein"/>
    <property type="match status" value="1"/>
</dbReference>
<dbReference type="InterPro" id="IPR003018">
    <property type="entry name" value="GAF"/>
</dbReference>
<dbReference type="Pfam" id="PF00989">
    <property type="entry name" value="PAS"/>
    <property type="match status" value="1"/>
</dbReference>
<dbReference type="SMART" id="SM00267">
    <property type="entry name" value="GGDEF"/>
    <property type="match status" value="1"/>
</dbReference>
<dbReference type="SMART" id="SM00065">
    <property type="entry name" value="GAF"/>
    <property type="match status" value="1"/>
</dbReference>
<comment type="cofactor">
    <cofactor evidence="1">
        <name>Mg(2+)</name>
        <dbReference type="ChEBI" id="CHEBI:18420"/>
    </cofactor>
</comment>
<dbReference type="SUPFAM" id="SSF55073">
    <property type="entry name" value="Nucleotide cyclase"/>
    <property type="match status" value="1"/>
</dbReference>
<dbReference type="CDD" id="cd01949">
    <property type="entry name" value="GGDEF"/>
    <property type="match status" value="1"/>
</dbReference>
<dbReference type="OrthoDB" id="9799509at2"/>
<dbReference type="InterPro" id="IPR035965">
    <property type="entry name" value="PAS-like_dom_sf"/>
</dbReference>
<organism evidence="6 7">
    <name type="scientific">Terasakiispira papahanaumokuakeensis</name>
    <dbReference type="NCBI Taxonomy" id="197479"/>
    <lineage>
        <taxon>Bacteria</taxon>
        <taxon>Pseudomonadati</taxon>
        <taxon>Pseudomonadota</taxon>
        <taxon>Gammaproteobacteria</taxon>
        <taxon>Oceanospirillales</taxon>
        <taxon>Terasakiispira</taxon>
    </lineage>
</organism>
<dbReference type="InterPro" id="IPR013767">
    <property type="entry name" value="PAS_fold"/>
</dbReference>
<dbReference type="PANTHER" id="PTHR45138:SF9">
    <property type="entry name" value="DIGUANYLATE CYCLASE DGCM-RELATED"/>
    <property type="match status" value="1"/>
</dbReference>
<comment type="catalytic activity">
    <reaction evidence="3">
        <text>2 GTP = 3',3'-c-di-GMP + 2 diphosphate</text>
        <dbReference type="Rhea" id="RHEA:24898"/>
        <dbReference type="ChEBI" id="CHEBI:33019"/>
        <dbReference type="ChEBI" id="CHEBI:37565"/>
        <dbReference type="ChEBI" id="CHEBI:58805"/>
        <dbReference type="EC" id="2.7.7.65"/>
    </reaction>
</comment>
<dbReference type="GO" id="GO:0005886">
    <property type="term" value="C:plasma membrane"/>
    <property type="evidence" value="ECO:0007669"/>
    <property type="project" value="TreeGrafter"/>
</dbReference>
<dbReference type="InterPro" id="IPR029016">
    <property type="entry name" value="GAF-like_dom_sf"/>
</dbReference>
<evidence type="ECO:0000259" key="4">
    <source>
        <dbReference type="PROSITE" id="PS50113"/>
    </source>
</evidence>
<evidence type="ECO:0000313" key="6">
    <source>
        <dbReference type="EMBL" id="ODC03258.1"/>
    </source>
</evidence>
<reference evidence="6 7" key="1">
    <citation type="submission" date="2016-08" db="EMBL/GenBank/DDBJ databases">
        <authorList>
            <person name="Seilhamer J.J."/>
        </authorList>
    </citation>
    <scope>NUCLEOTIDE SEQUENCE [LARGE SCALE GENOMIC DNA]</scope>
    <source>
        <strain evidence="6 7">PH27A</strain>
    </source>
</reference>
<dbReference type="InterPro" id="IPR000160">
    <property type="entry name" value="GGDEF_dom"/>
</dbReference>
<dbReference type="Pfam" id="PF00990">
    <property type="entry name" value="GGDEF"/>
    <property type="match status" value="1"/>
</dbReference>
<dbReference type="Gene3D" id="3.30.70.270">
    <property type="match status" value="1"/>
</dbReference>
<dbReference type="Pfam" id="PF01590">
    <property type="entry name" value="GAF"/>
    <property type="match status" value="1"/>
</dbReference>
<dbReference type="GO" id="GO:0043709">
    <property type="term" value="P:cell adhesion involved in single-species biofilm formation"/>
    <property type="evidence" value="ECO:0007669"/>
    <property type="project" value="TreeGrafter"/>
</dbReference>
<dbReference type="PROSITE" id="PS50887">
    <property type="entry name" value="GGDEF"/>
    <property type="match status" value="1"/>
</dbReference>
<dbReference type="RefSeq" id="WP_068997674.1">
    <property type="nucleotide sequence ID" value="NZ_MDTQ01000001.1"/>
</dbReference>
<dbReference type="PROSITE" id="PS50113">
    <property type="entry name" value="PAC"/>
    <property type="match status" value="1"/>
</dbReference>
<dbReference type="PANTHER" id="PTHR45138">
    <property type="entry name" value="REGULATORY COMPONENTS OF SENSORY TRANSDUCTION SYSTEM"/>
    <property type="match status" value="1"/>
</dbReference>
<evidence type="ECO:0000259" key="5">
    <source>
        <dbReference type="PROSITE" id="PS50887"/>
    </source>
</evidence>
<proteinExistence type="predicted"/>
<evidence type="ECO:0000313" key="7">
    <source>
        <dbReference type="Proteomes" id="UP000094291"/>
    </source>
</evidence>
<dbReference type="GO" id="GO:0006355">
    <property type="term" value="P:regulation of DNA-templated transcription"/>
    <property type="evidence" value="ECO:0007669"/>
    <property type="project" value="InterPro"/>
</dbReference>
<feature type="domain" description="GGDEF" evidence="5">
    <location>
        <begin position="344"/>
        <end position="485"/>
    </location>
</feature>
<dbReference type="GO" id="GO:0052621">
    <property type="term" value="F:diguanylate cyclase activity"/>
    <property type="evidence" value="ECO:0007669"/>
    <property type="project" value="UniProtKB-EC"/>
</dbReference>
<dbReference type="GO" id="GO:1902201">
    <property type="term" value="P:negative regulation of bacterial-type flagellum-dependent cell motility"/>
    <property type="evidence" value="ECO:0007669"/>
    <property type="project" value="TreeGrafter"/>
</dbReference>
<dbReference type="SUPFAM" id="SSF55785">
    <property type="entry name" value="PYP-like sensor domain (PAS domain)"/>
    <property type="match status" value="1"/>
</dbReference>
<comment type="caution">
    <text evidence="6">The sequence shown here is derived from an EMBL/GenBank/DDBJ whole genome shotgun (WGS) entry which is preliminary data.</text>
</comment>
<sequence length="492" mass="55351">MTSVGFNGRDINGLWQALAQGAERAMTASSWTESIQTLLASLGQAGGASRVWIFQLIELSQDTILQDYIFEWASDAAVSQLVRPNFRFFETALDDPVFRQIVEARQLGQGHTLIVDELPDGALKRNLQTQRILSMATVPIMLHGRCWGTLGIDDCQHGDDWGEHGLAVLRVTAELIAGYIYRSMLDSRSRQLELFQRVADCAVWELSLQTGEFWCSRAMRLLLGYPASYPHVPWRRLLKSLPDDDRRELLRKLREPRSRESAQWRMDVRVRSIKGTSKWYELVGEFEFSEEGSATHLVGLALDITERKVHEQETQEAAFHDPLTQVLNRRGFEQRAVESLAQQSKQALLVLDLDYFKRVNDAHGHPVGDQVLVLVTQRLRQQLRGQDILARMGGEEFVILLGLGAPKEVLAVAERLRLSIADWPFTIESETSTSLALSLTVSVGVAMLDTTLAPSLALSRGIARADKALYQSKHTGRNQVYVSQLMPEKESS</sequence>
<dbReference type="AlphaFoldDB" id="A0A1E2V8B8"/>
<dbReference type="Gene3D" id="3.30.450.40">
    <property type="match status" value="1"/>
</dbReference>
<dbReference type="InterPro" id="IPR043128">
    <property type="entry name" value="Rev_trsase/Diguanyl_cyclase"/>
</dbReference>
<dbReference type="NCBIfam" id="TIGR00254">
    <property type="entry name" value="GGDEF"/>
    <property type="match status" value="1"/>
</dbReference>
<evidence type="ECO:0000256" key="3">
    <source>
        <dbReference type="ARBA" id="ARBA00034247"/>
    </source>
</evidence>
<name>A0A1E2V8B8_9GAMM</name>
<dbReference type="InterPro" id="IPR029787">
    <property type="entry name" value="Nucleotide_cyclase"/>
</dbReference>
<feature type="domain" description="PAC" evidence="4">
    <location>
        <begin position="264"/>
        <end position="316"/>
    </location>
</feature>
<dbReference type="STRING" id="197479.BFW38_06580"/>
<dbReference type="EMBL" id="MDTQ01000001">
    <property type="protein sequence ID" value="ODC03258.1"/>
    <property type="molecule type" value="Genomic_DNA"/>
</dbReference>
<evidence type="ECO:0000256" key="1">
    <source>
        <dbReference type="ARBA" id="ARBA00001946"/>
    </source>
</evidence>
<dbReference type="SUPFAM" id="SSF55781">
    <property type="entry name" value="GAF domain-like"/>
    <property type="match status" value="1"/>
</dbReference>
<dbReference type="InterPro" id="IPR000700">
    <property type="entry name" value="PAS-assoc_C"/>
</dbReference>
<gene>
    <name evidence="6" type="ORF">BFW38_06580</name>
</gene>
<dbReference type="EC" id="2.7.7.65" evidence="2"/>
<dbReference type="Gene3D" id="3.30.450.20">
    <property type="entry name" value="PAS domain"/>
    <property type="match status" value="1"/>
</dbReference>
<accession>A0A1E2V8B8</accession>
<dbReference type="InterPro" id="IPR050469">
    <property type="entry name" value="Diguanylate_Cyclase"/>
</dbReference>
<dbReference type="Proteomes" id="UP000094291">
    <property type="component" value="Unassembled WGS sequence"/>
</dbReference>
<keyword evidence="7" id="KW-1185">Reference proteome</keyword>
<evidence type="ECO:0000256" key="2">
    <source>
        <dbReference type="ARBA" id="ARBA00012528"/>
    </source>
</evidence>